<evidence type="ECO:0000313" key="2">
    <source>
        <dbReference type="Proteomes" id="UP000245657"/>
    </source>
</evidence>
<sequence length="81" mass="9058">MLKDQGVGGHQSDDLIAMLFPIGNVVRDEAYVTPPGLNLDIIDVSMNANQFRISSIFALFFLLIFCQNHDSKYLDIFGHSL</sequence>
<reference evidence="1 2" key="1">
    <citation type="submission" date="2018-05" db="EMBL/GenBank/DDBJ databases">
        <title>Draft genome of Methanospirillum lacunae Ki8-1.</title>
        <authorList>
            <person name="Dueholm M.S."/>
            <person name="Nielsen P.H."/>
            <person name="Bakmann L.F."/>
            <person name="Otzen D.E."/>
        </authorList>
    </citation>
    <scope>NUCLEOTIDE SEQUENCE [LARGE SCALE GENOMIC DNA]</scope>
    <source>
        <strain evidence="1 2">Ki8-1</strain>
    </source>
</reference>
<protein>
    <submittedName>
        <fullName evidence="1">Uncharacterized protein</fullName>
    </submittedName>
</protein>
<dbReference type="Proteomes" id="UP000245657">
    <property type="component" value="Unassembled WGS sequence"/>
</dbReference>
<name>A0A2V2N774_9EURY</name>
<accession>A0A2V2N774</accession>
<keyword evidence="2" id="KW-1185">Reference proteome</keyword>
<dbReference type="AlphaFoldDB" id="A0A2V2N774"/>
<proteinExistence type="predicted"/>
<organism evidence="1 2">
    <name type="scientific">Methanospirillum lacunae</name>
    <dbReference type="NCBI Taxonomy" id="668570"/>
    <lineage>
        <taxon>Archaea</taxon>
        <taxon>Methanobacteriati</taxon>
        <taxon>Methanobacteriota</taxon>
        <taxon>Stenosarchaea group</taxon>
        <taxon>Methanomicrobia</taxon>
        <taxon>Methanomicrobiales</taxon>
        <taxon>Methanospirillaceae</taxon>
        <taxon>Methanospirillum</taxon>
    </lineage>
</organism>
<comment type="caution">
    <text evidence="1">The sequence shown here is derived from an EMBL/GenBank/DDBJ whole genome shotgun (WGS) entry which is preliminary data.</text>
</comment>
<evidence type="ECO:0000313" key="1">
    <source>
        <dbReference type="EMBL" id="PWR72077.1"/>
    </source>
</evidence>
<gene>
    <name evidence="1" type="ORF">DK846_08795</name>
</gene>
<dbReference type="EMBL" id="QGMY01000007">
    <property type="protein sequence ID" value="PWR72077.1"/>
    <property type="molecule type" value="Genomic_DNA"/>
</dbReference>